<reference evidence="2" key="2">
    <citation type="submission" date="2023-05" db="EMBL/GenBank/DDBJ databases">
        <authorList>
            <person name="Schelkunov M.I."/>
        </authorList>
    </citation>
    <scope>NUCLEOTIDE SEQUENCE</scope>
    <source>
        <strain evidence="2">Hsosn_3</strain>
        <tissue evidence="2">Leaf</tissue>
    </source>
</reference>
<organism evidence="2 3">
    <name type="scientific">Heracleum sosnowskyi</name>
    <dbReference type="NCBI Taxonomy" id="360622"/>
    <lineage>
        <taxon>Eukaryota</taxon>
        <taxon>Viridiplantae</taxon>
        <taxon>Streptophyta</taxon>
        <taxon>Embryophyta</taxon>
        <taxon>Tracheophyta</taxon>
        <taxon>Spermatophyta</taxon>
        <taxon>Magnoliopsida</taxon>
        <taxon>eudicotyledons</taxon>
        <taxon>Gunneridae</taxon>
        <taxon>Pentapetalae</taxon>
        <taxon>asterids</taxon>
        <taxon>campanulids</taxon>
        <taxon>Apiales</taxon>
        <taxon>Apiaceae</taxon>
        <taxon>Apioideae</taxon>
        <taxon>apioid superclade</taxon>
        <taxon>Tordylieae</taxon>
        <taxon>Tordyliinae</taxon>
        <taxon>Heracleum</taxon>
    </lineage>
</organism>
<reference evidence="2" key="1">
    <citation type="submission" date="2023-02" db="EMBL/GenBank/DDBJ databases">
        <title>Genome of toxic invasive species Heracleum sosnowskyi carries increased number of genes despite the absence of recent whole-genome duplications.</title>
        <authorList>
            <person name="Schelkunov M."/>
            <person name="Shtratnikova V."/>
            <person name="Makarenko M."/>
            <person name="Klepikova A."/>
            <person name="Omelchenko D."/>
            <person name="Novikova G."/>
            <person name="Obukhova E."/>
            <person name="Bogdanov V."/>
            <person name="Penin A."/>
            <person name="Logacheva M."/>
        </authorList>
    </citation>
    <scope>NUCLEOTIDE SEQUENCE</scope>
    <source>
        <strain evidence="2">Hsosn_3</strain>
        <tissue evidence="2">Leaf</tissue>
    </source>
</reference>
<comment type="caution">
    <text evidence="2">The sequence shown here is derived from an EMBL/GenBank/DDBJ whole genome shotgun (WGS) entry which is preliminary data.</text>
</comment>
<keyword evidence="3" id="KW-1185">Reference proteome</keyword>
<protein>
    <submittedName>
        <fullName evidence="2">Uncharacterized protein</fullName>
    </submittedName>
</protein>
<name>A0AAD8I0B5_9APIA</name>
<feature type="region of interest" description="Disordered" evidence="1">
    <location>
        <begin position="159"/>
        <end position="187"/>
    </location>
</feature>
<feature type="compositionally biased region" description="Polar residues" evidence="1">
    <location>
        <begin position="164"/>
        <end position="176"/>
    </location>
</feature>
<evidence type="ECO:0000313" key="3">
    <source>
        <dbReference type="Proteomes" id="UP001237642"/>
    </source>
</evidence>
<dbReference type="AlphaFoldDB" id="A0AAD8I0B5"/>
<dbReference type="EMBL" id="JAUIZM010000007">
    <property type="protein sequence ID" value="KAK1376596.1"/>
    <property type="molecule type" value="Genomic_DNA"/>
</dbReference>
<evidence type="ECO:0000256" key="1">
    <source>
        <dbReference type="SAM" id="MobiDB-lite"/>
    </source>
</evidence>
<sequence>MVLQAEIFPGGYKQESYSQDGYYYSDYGHGPSMHMGPTPPSISSHTIHFGGHGPYHHTTTDIYGNGSHWQMSSAFPTGSNFSHGMPTTSYGSSYQGSTGNFSHGMPTSFGSSYHGASSNISHGMPTGNYGSSYHRATHSPVGSEVESMKHEHRNYNYGHGHPSMLNSPMHGSQQSAEWKLKSIEDDD</sequence>
<evidence type="ECO:0000313" key="2">
    <source>
        <dbReference type="EMBL" id="KAK1376596.1"/>
    </source>
</evidence>
<dbReference type="Proteomes" id="UP001237642">
    <property type="component" value="Unassembled WGS sequence"/>
</dbReference>
<accession>A0AAD8I0B5</accession>
<feature type="compositionally biased region" description="Basic and acidic residues" evidence="1">
    <location>
        <begin position="178"/>
        <end position="187"/>
    </location>
</feature>
<proteinExistence type="predicted"/>
<gene>
    <name evidence="2" type="ORF">POM88_032789</name>
</gene>